<feature type="domain" description="HAMP" evidence="3">
    <location>
        <begin position="284"/>
        <end position="337"/>
    </location>
</feature>
<evidence type="ECO:0000256" key="1">
    <source>
        <dbReference type="SAM" id="Coils"/>
    </source>
</evidence>
<keyword evidence="2" id="KW-0472">Membrane</keyword>
<dbReference type="InterPro" id="IPR003660">
    <property type="entry name" value="HAMP_dom"/>
</dbReference>
<dbReference type="GO" id="GO:0016020">
    <property type="term" value="C:membrane"/>
    <property type="evidence" value="ECO:0007669"/>
    <property type="project" value="InterPro"/>
</dbReference>
<keyword evidence="2" id="KW-0812">Transmembrane</keyword>
<evidence type="ECO:0000259" key="3">
    <source>
        <dbReference type="PROSITE" id="PS50885"/>
    </source>
</evidence>
<dbReference type="InterPro" id="IPR007892">
    <property type="entry name" value="CHASE4"/>
</dbReference>
<dbReference type="Proteomes" id="UP000265540">
    <property type="component" value="Unassembled WGS sequence"/>
</dbReference>
<comment type="caution">
    <text evidence="4">The sequence shown here is derived from an EMBL/GenBank/DDBJ whole genome shotgun (WGS) entry which is preliminary data.</text>
</comment>
<dbReference type="PROSITE" id="PS50885">
    <property type="entry name" value="HAMP"/>
    <property type="match status" value="1"/>
</dbReference>
<sequence length="396" mass="44925">MPLTKKVFILILILNLFTILSLYAVLQVFVMTKFEQIEHEEIVRKTRRAESALYERYNPIVVLNRDWAKWDDTYSFISGVNDTFISANLVDETLLGSGLDAVYFYDVRGSLLHTKEINPENKESGDTFNILKSTFTPNSVSAYKQQQFGFLSFNDRLVFISIHPVLRSDGSGPANGYILMAKFIRREDTAKLNEITGQELLLSGRDDLSPIDVDNDVNIVALNSDRTESSMILNDFFGSPTLLLRVFTEREVTKQGAATIMYVLATSVFVSIISLVVSIIFINLVLLRPLKKVIDEVNNIRSIKDFSLRINTSGNAELNELVDNVNRLLDALHVSQNKLKNINESISNQAKALEEKTQEMERINQYMVGREIRMAELKQQIADLKLRLEEKGENGA</sequence>
<protein>
    <submittedName>
        <fullName evidence="4">HAMP domain-containing protein</fullName>
    </submittedName>
</protein>
<evidence type="ECO:0000313" key="4">
    <source>
        <dbReference type="EMBL" id="RJR27859.1"/>
    </source>
</evidence>
<dbReference type="EMBL" id="QZJF01000006">
    <property type="protein sequence ID" value="RJR27859.1"/>
    <property type="molecule type" value="Genomic_DNA"/>
</dbReference>
<keyword evidence="2" id="KW-1133">Transmembrane helix</keyword>
<proteinExistence type="predicted"/>
<dbReference type="GO" id="GO:0007165">
    <property type="term" value="P:signal transduction"/>
    <property type="evidence" value="ECO:0007669"/>
    <property type="project" value="InterPro"/>
</dbReference>
<keyword evidence="1" id="KW-0175">Coiled coil</keyword>
<dbReference type="Pfam" id="PF00672">
    <property type="entry name" value="HAMP"/>
    <property type="match status" value="1"/>
</dbReference>
<reference evidence="4 5" key="1">
    <citation type="journal article" date="2017" name="ISME J.">
        <title>Energy and carbon metabolisms in a deep terrestrial subsurface fluid microbial community.</title>
        <authorList>
            <person name="Momper L."/>
            <person name="Jungbluth S.P."/>
            <person name="Lee M.D."/>
            <person name="Amend J.P."/>
        </authorList>
    </citation>
    <scope>NUCLEOTIDE SEQUENCE [LARGE SCALE GENOMIC DNA]</scope>
    <source>
        <strain evidence="4">SURF_46</strain>
    </source>
</reference>
<feature type="transmembrane region" description="Helical" evidence="2">
    <location>
        <begin position="7"/>
        <end position="26"/>
    </location>
</feature>
<feature type="coiled-coil region" evidence="1">
    <location>
        <begin position="336"/>
        <end position="394"/>
    </location>
</feature>
<evidence type="ECO:0000313" key="5">
    <source>
        <dbReference type="Proteomes" id="UP000265540"/>
    </source>
</evidence>
<dbReference type="AlphaFoldDB" id="A0A3A4ZFE0"/>
<dbReference type="Pfam" id="PF05228">
    <property type="entry name" value="CHASE4"/>
    <property type="match status" value="1"/>
</dbReference>
<accession>A0A3A4ZFE0</accession>
<gene>
    <name evidence="4" type="ORF">C4561_01055</name>
</gene>
<organism evidence="4 5">
    <name type="scientific">candidate division WWE3 bacterium</name>
    <dbReference type="NCBI Taxonomy" id="2053526"/>
    <lineage>
        <taxon>Bacteria</taxon>
        <taxon>Katanobacteria</taxon>
    </lineage>
</organism>
<name>A0A3A4ZFE0_UNCKA</name>
<dbReference type="Gene3D" id="6.10.340.10">
    <property type="match status" value="1"/>
</dbReference>
<evidence type="ECO:0000256" key="2">
    <source>
        <dbReference type="SAM" id="Phobius"/>
    </source>
</evidence>
<feature type="transmembrane region" description="Helical" evidence="2">
    <location>
        <begin position="260"/>
        <end position="286"/>
    </location>
</feature>